<dbReference type="HAMAP" id="MF_00378">
    <property type="entry name" value="Exonuc_7_L"/>
    <property type="match status" value="1"/>
</dbReference>
<accession>A0ABW4JA10</accession>
<dbReference type="Pfam" id="PF02601">
    <property type="entry name" value="Exonuc_VII_L"/>
    <property type="match status" value="1"/>
</dbReference>
<evidence type="ECO:0000256" key="1">
    <source>
        <dbReference type="ARBA" id="ARBA00022490"/>
    </source>
</evidence>
<dbReference type="InterPro" id="IPR025824">
    <property type="entry name" value="OB-fold_nuc-bd_dom"/>
</dbReference>
<dbReference type="PANTHER" id="PTHR30008:SF0">
    <property type="entry name" value="EXODEOXYRIBONUCLEASE 7 LARGE SUBUNIT"/>
    <property type="match status" value="1"/>
</dbReference>
<evidence type="ECO:0000256" key="7">
    <source>
        <dbReference type="SAM" id="Coils"/>
    </source>
</evidence>
<feature type="domain" description="Exonuclease VII large subunit C-terminal" evidence="8">
    <location>
        <begin position="130"/>
        <end position="440"/>
    </location>
</feature>
<dbReference type="GO" id="GO:0008855">
    <property type="term" value="F:exodeoxyribonuclease VII activity"/>
    <property type="evidence" value="ECO:0007669"/>
    <property type="project" value="UniProtKB-EC"/>
</dbReference>
<dbReference type="PANTHER" id="PTHR30008">
    <property type="entry name" value="EXODEOXYRIBONUCLEASE 7 LARGE SUBUNIT"/>
    <property type="match status" value="1"/>
</dbReference>
<reference evidence="11" key="1">
    <citation type="journal article" date="2019" name="Int. J. Syst. Evol. Microbiol.">
        <title>The Global Catalogue of Microorganisms (GCM) 10K type strain sequencing project: providing services to taxonomists for standard genome sequencing and annotation.</title>
        <authorList>
            <consortium name="The Broad Institute Genomics Platform"/>
            <consortium name="The Broad Institute Genome Sequencing Center for Infectious Disease"/>
            <person name="Wu L."/>
            <person name="Ma J."/>
        </authorList>
    </citation>
    <scope>NUCLEOTIDE SEQUENCE [LARGE SCALE GENOMIC DNA]</scope>
    <source>
        <strain evidence="11">CCM 8896</strain>
    </source>
</reference>
<organism evidence="10 11">
    <name type="scientific">Agrilactobacillus yilanensis</name>
    <dbReference type="NCBI Taxonomy" id="2485997"/>
    <lineage>
        <taxon>Bacteria</taxon>
        <taxon>Bacillati</taxon>
        <taxon>Bacillota</taxon>
        <taxon>Bacilli</taxon>
        <taxon>Lactobacillales</taxon>
        <taxon>Lactobacillaceae</taxon>
        <taxon>Agrilactobacillus</taxon>
    </lineage>
</organism>
<evidence type="ECO:0000256" key="6">
    <source>
        <dbReference type="RuleBase" id="RU004355"/>
    </source>
</evidence>
<comment type="similarity">
    <text evidence="5 6">Belongs to the XseA family.</text>
</comment>
<keyword evidence="4 5" id="KW-0269">Exonuclease</keyword>
<comment type="subunit">
    <text evidence="5">Heterooligomer composed of large and small subunits.</text>
</comment>
<dbReference type="NCBIfam" id="TIGR00237">
    <property type="entry name" value="xseA"/>
    <property type="match status" value="1"/>
</dbReference>
<evidence type="ECO:0000256" key="4">
    <source>
        <dbReference type="ARBA" id="ARBA00022839"/>
    </source>
</evidence>
<evidence type="ECO:0000259" key="9">
    <source>
        <dbReference type="Pfam" id="PF13742"/>
    </source>
</evidence>
<dbReference type="RefSeq" id="WP_125713110.1">
    <property type="nucleotide sequence ID" value="NZ_JBHTOP010000026.1"/>
</dbReference>
<proteinExistence type="inferred from homology"/>
<evidence type="ECO:0000256" key="2">
    <source>
        <dbReference type="ARBA" id="ARBA00022722"/>
    </source>
</evidence>
<keyword evidence="2 5" id="KW-0540">Nuclease</keyword>
<dbReference type="CDD" id="cd04489">
    <property type="entry name" value="ExoVII_LU_OBF"/>
    <property type="match status" value="1"/>
</dbReference>
<evidence type="ECO:0000256" key="3">
    <source>
        <dbReference type="ARBA" id="ARBA00022801"/>
    </source>
</evidence>
<comment type="subcellular location">
    <subcellularLocation>
        <location evidence="5 6">Cytoplasm</location>
    </subcellularLocation>
</comment>
<comment type="function">
    <text evidence="5">Bidirectionally degrades single-stranded DNA into large acid-insoluble oligonucleotides, which are then degraded further into small acid-soluble oligonucleotides.</text>
</comment>
<keyword evidence="1 5" id="KW-0963">Cytoplasm</keyword>
<dbReference type="Proteomes" id="UP001597267">
    <property type="component" value="Unassembled WGS sequence"/>
</dbReference>
<dbReference type="InterPro" id="IPR020579">
    <property type="entry name" value="Exonuc_VII_lsu_C"/>
</dbReference>
<protein>
    <recommendedName>
        <fullName evidence="5">Exodeoxyribonuclease 7 large subunit</fullName>
        <ecNumber evidence="5">3.1.11.6</ecNumber>
    </recommendedName>
    <alternativeName>
        <fullName evidence="5">Exodeoxyribonuclease VII large subunit</fullName>
        <shortName evidence="5">Exonuclease VII large subunit</shortName>
    </alternativeName>
</protein>
<keyword evidence="3 5" id="KW-0378">Hydrolase</keyword>
<dbReference type="EMBL" id="JBHTOP010000026">
    <property type="protein sequence ID" value="MFD1672795.1"/>
    <property type="molecule type" value="Genomic_DNA"/>
</dbReference>
<feature type="coiled-coil region" evidence="7">
    <location>
        <begin position="312"/>
        <end position="354"/>
    </location>
</feature>
<feature type="domain" description="OB-fold nucleic acid binding" evidence="9">
    <location>
        <begin position="10"/>
        <end position="103"/>
    </location>
</feature>
<comment type="catalytic activity">
    <reaction evidence="5 6">
        <text>Exonucleolytic cleavage in either 5'- to 3'- or 3'- to 5'-direction to yield nucleoside 5'-phosphates.</text>
        <dbReference type="EC" id="3.1.11.6"/>
    </reaction>
</comment>
<gene>
    <name evidence="5 10" type="primary">xseA</name>
    <name evidence="10" type="ORF">ACFQ5M_11850</name>
</gene>
<dbReference type="Pfam" id="PF13742">
    <property type="entry name" value="tRNA_anti_2"/>
    <property type="match status" value="1"/>
</dbReference>
<comment type="caution">
    <text evidence="10">The sequence shown here is derived from an EMBL/GenBank/DDBJ whole genome shotgun (WGS) entry which is preliminary data.</text>
</comment>
<evidence type="ECO:0000313" key="11">
    <source>
        <dbReference type="Proteomes" id="UP001597267"/>
    </source>
</evidence>
<keyword evidence="7" id="KW-0175">Coiled coil</keyword>
<evidence type="ECO:0000313" key="10">
    <source>
        <dbReference type="EMBL" id="MFD1672795.1"/>
    </source>
</evidence>
<dbReference type="EC" id="3.1.11.6" evidence="5"/>
<sequence length="451" mass="51361">MTQETSDKYLTVTALTQYIKRKFEVDPYLDQIFLKGEISNFRLRPGHQYFSLKDAHAKIDAVMFKSDFEKVKFELETGMQVLITGRISVYEPTGNYQIYVKQIMPDGLGALYLAYEQLKEKLAKEGLFSQEKRPLSRFPKRIAVVTSPSGAVIRDIMTTVKRRYPIVELVLFPAVVQGDQAKDSLVARLKEIKLLGGFDTIIIGRGGGSLEDLWPFNEEAVVREIANSAIPIISSVGHETDTTLSDLAADVRAATPTAAAELATPVLEDELLNIQKLRLRLIQVLKRQLISQQQHVQRLTQSYVLQQPQRLYENYSQRLDLAKNNLIKLTAAQVQQQQQKVANLSQRLQLLHLDQQILTQKKALQQSETNLYKQFQRYLQQRQLQVQTQIQGLDHLSPLKILGRGYSYTTVAQEIVTTVTKVQPKDTIEVHLKDGTLKAQVTQIKRMEDND</sequence>
<keyword evidence="11" id="KW-1185">Reference proteome</keyword>
<dbReference type="InterPro" id="IPR003753">
    <property type="entry name" value="Exonuc_VII_L"/>
</dbReference>
<name>A0ABW4JA10_9LACO</name>
<evidence type="ECO:0000256" key="5">
    <source>
        <dbReference type="HAMAP-Rule" id="MF_00378"/>
    </source>
</evidence>
<evidence type="ECO:0000259" key="8">
    <source>
        <dbReference type="Pfam" id="PF02601"/>
    </source>
</evidence>